<dbReference type="SMART" id="SM01008">
    <property type="entry name" value="Ald_Xan_dh_C"/>
    <property type="match status" value="1"/>
</dbReference>
<organism evidence="2 3">
    <name type="scientific">Sphingomonas abietis</name>
    <dbReference type="NCBI Taxonomy" id="3012344"/>
    <lineage>
        <taxon>Bacteria</taxon>
        <taxon>Pseudomonadati</taxon>
        <taxon>Pseudomonadota</taxon>
        <taxon>Alphaproteobacteria</taxon>
        <taxon>Sphingomonadales</taxon>
        <taxon>Sphingomonadaceae</taxon>
        <taxon>Sphingomonas</taxon>
    </lineage>
</organism>
<dbReference type="RefSeq" id="WP_270076437.1">
    <property type="nucleotide sequence ID" value="NZ_CP115174.1"/>
</dbReference>
<dbReference type="PANTHER" id="PTHR47495">
    <property type="entry name" value="ALDEHYDE DEHYDROGENASE"/>
    <property type="match status" value="1"/>
</dbReference>
<dbReference type="SUPFAM" id="SSF56003">
    <property type="entry name" value="Molybdenum cofactor-binding domain"/>
    <property type="match status" value="2"/>
</dbReference>
<sequence length="750" mass="80710">MSVPALTRRDILAGSGLLVSFSFGARALGQLAGGGEGGAASAVKRPDLPGNLKSTPELDSWIHIGPDGQATVFSGKVELGQGIRTALLQVVSEELDLPPGKVTFITADTDLTPDEGLTAGSHSMQDGGAALANAGANVRMLLERSAAKAWDIPVEQVNTDGLGHVIAAGGRQMSYAALASGISLHVEAVPNAPRRDPARYRTMGRNLPRVDIPAKLIGEEAYVQDMRLPGMLHARVIRGPSYGTRLVSPKLDEARQMPGVVSIYQNGDFAAVVAEGEWQAVCAMRAAQASDYVRTLPHLPVDDGPRRLQKLAHREIQVLNTRDQAPPAVHRSQGVFSRPWYVHGSIGPSCAVALFKDGVLTIWSHSQGVFDMHRATAELVGLPPEKVRVIHSPGSGCYGQNGADDVTGEAGLLAVSLPGRPIRLQWMREQEFGWEPCGCGMVTKVDAAVGADRRIAYWNYEVWSNSHNMRPVKAGGYAVAQQIVPGFAPQVPKPIPMPEGDGDRNANPLYSFRNMDVRYHFVSEMPVRVSALRSLGAHLNIFTIESTLDDLARSIREDPLAFRLTHMEDARARAVIIHAAEKFGWSKRPKGDGRRGCGMAFARYKNIGAYCALAMEIEVERETGAVRVRRVVAAVDAGQPANPDGLKNQVEGGIIQSLSWAMFEELTYDESKRTSFDWGTYPIGRFADVPDEVEVHIMSRPGMPFLGAGETSQGPTSAALANAIADATGIRLRDMPLTSEKLKAAIGVTG</sequence>
<dbReference type="PIRSF" id="PIRSF036389">
    <property type="entry name" value="IOR_B"/>
    <property type="match status" value="1"/>
</dbReference>
<proteinExistence type="predicted"/>
<dbReference type="InterPro" id="IPR008274">
    <property type="entry name" value="AldOxase/xan_DH_MoCoBD1"/>
</dbReference>
<dbReference type="EMBL" id="CP115174">
    <property type="protein sequence ID" value="WBO21789.1"/>
    <property type="molecule type" value="Genomic_DNA"/>
</dbReference>
<dbReference type="InterPro" id="IPR012368">
    <property type="entry name" value="OxRdtase_Mopterin-bd_su_IorB"/>
</dbReference>
<name>A0ABY7NJT4_9SPHN</name>
<evidence type="ECO:0000313" key="3">
    <source>
        <dbReference type="Proteomes" id="UP001210865"/>
    </source>
</evidence>
<evidence type="ECO:0000259" key="1">
    <source>
        <dbReference type="SMART" id="SM01008"/>
    </source>
</evidence>
<dbReference type="Gene3D" id="3.90.1170.50">
    <property type="entry name" value="Aldehyde oxidase/xanthine dehydrogenase, a/b hammerhead"/>
    <property type="match status" value="1"/>
</dbReference>
<accession>A0ABY7NJT4</accession>
<dbReference type="InterPro" id="IPR046867">
    <property type="entry name" value="AldOxase/xan_DH_MoCoBD2"/>
</dbReference>
<dbReference type="Gene3D" id="3.30.365.10">
    <property type="entry name" value="Aldehyde oxidase/xanthine dehydrogenase, molybdopterin binding domain"/>
    <property type="match status" value="4"/>
</dbReference>
<dbReference type="PANTHER" id="PTHR47495:SF1">
    <property type="entry name" value="BLL3820 PROTEIN"/>
    <property type="match status" value="1"/>
</dbReference>
<reference evidence="2 3" key="1">
    <citation type="submission" date="2022-12" db="EMBL/GenBank/DDBJ databases">
        <title>Sphingomonas abieness sp. nov., an endophytic bacterium isolated from Abies koreana.</title>
        <authorList>
            <person name="Jiang L."/>
            <person name="Lee J."/>
        </authorList>
    </citation>
    <scope>NUCLEOTIDE SEQUENCE [LARGE SCALE GENOMIC DNA]</scope>
    <source>
        <strain evidence="3">PAMB 00755</strain>
    </source>
</reference>
<feature type="domain" description="Aldehyde oxidase/xanthine dehydrogenase a/b hammerhead" evidence="1">
    <location>
        <begin position="217"/>
        <end position="297"/>
    </location>
</feature>
<dbReference type="Proteomes" id="UP001210865">
    <property type="component" value="Chromosome"/>
</dbReference>
<dbReference type="Pfam" id="PF02738">
    <property type="entry name" value="MoCoBD_1"/>
    <property type="match status" value="1"/>
</dbReference>
<dbReference type="InterPro" id="IPR037165">
    <property type="entry name" value="AldOxase/xan_DH_Mopterin-bd_sf"/>
</dbReference>
<dbReference type="InterPro" id="IPR052516">
    <property type="entry name" value="N-heterocyclic_Hydroxylase"/>
</dbReference>
<dbReference type="InterPro" id="IPR000674">
    <property type="entry name" value="Ald_Oxase/Xan_DH_a/b"/>
</dbReference>
<keyword evidence="3" id="KW-1185">Reference proteome</keyword>
<protein>
    <submittedName>
        <fullName evidence="2">Molybdopterin-dependent oxidoreductase</fullName>
    </submittedName>
</protein>
<evidence type="ECO:0000313" key="2">
    <source>
        <dbReference type="EMBL" id="WBO21789.1"/>
    </source>
</evidence>
<gene>
    <name evidence="2" type="ORF">PBT88_16700</name>
</gene>
<dbReference type="Pfam" id="PF20256">
    <property type="entry name" value="MoCoBD_2"/>
    <property type="match status" value="2"/>
</dbReference>